<evidence type="ECO:0000313" key="2">
    <source>
        <dbReference type="Proteomes" id="UP001246473"/>
    </source>
</evidence>
<dbReference type="Proteomes" id="UP001246473">
    <property type="component" value="Unassembled WGS sequence"/>
</dbReference>
<accession>A0AAP5QFF5</accession>
<organism evidence="1 2">
    <name type="scientific">Paraburkholderia fungorum</name>
    <dbReference type="NCBI Taxonomy" id="134537"/>
    <lineage>
        <taxon>Bacteria</taxon>
        <taxon>Pseudomonadati</taxon>
        <taxon>Pseudomonadota</taxon>
        <taxon>Betaproteobacteria</taxon>
        <taxon>Burkholderiales</taxon>
        <taxon>Burkholderiaceae</taxon>
        <taxon>Paraburkholderia</taxon>
    </lineage>
</organism>
<dbReference type="AlphaFoldDB" id="A0AAP5QFF5"/>
<reference evidence="1" key="1">
    <citation type="submission" date="2022-08" db="EMBL/GenBank/DDBJ databases">
        <authorList>
            <person name="Kim S.-J."/>
        </authorList>
    </citation>
    <scope>NUCLEOTIDE SEQUENCE</scope>
    <source>
        <strain evidence="1">KJ</strain>
    </source>
</reference>
<protein>
    <submittedName>
        <fullName evidence="1">Histidine kinase</fullName>
    </submittedName>
</protein>
<comment type="caution">
    <text evidence="1">The sequence shown here is derived from an EMBL/GenBank/DDBJ whole genome shotgun (WGS) entry which is preliminary data.</text>
</comment>
<dbReference type="GO" id="GO:0016301">
    <property type="term" value="F:kinase activity"/>
    <property type="evidence" value="ECO:0007669"/>
    <property type="project" value="UniProtKB-KW"/>
</dbReference>
<dbReference type="EMBL" id="JANSLM010000022">
    <property type="protein sequence ID" value="MDT8843196.1"/>
    <property type="molecule type" value="Genomic_DNA"/>
</dbReference>
<gene>
    <name evidence="1" type="ORF">ParKJ_37815</name>
</gene>
<sequence>MMNQRTLNKAVVASFIAVSAISFGRGDGGGNLGGIGFASTAAAEAVKVSKLGDLSSFRKIAADTAILVDKGDLAGGKARIKDLELAWDDAEPSLKPRAAADWHIVDKAIDRALSALRASAPNAAQCKQSLADLMAVMDRMNGKA</sequence>
<evidence type="ECO:0000313" key="1">
    <source>
        <dbReference type="EMBL" id="MDT8843196.1"/>
    </source>
</evidence>
<keyword evidence="1" id="KW-0808">Transferase</keyword>
<keyword evidence="1" id="KW-0418">Kinase</keyword>
<proteinExistence type="predicted"/>
<name>A0AAP5QFF5_9BURK</name>